<dbReference type="CDD" id="cd11386">
    <property type="entry name" value="MCP_signal"/>
    <property type="match status" value="1"/>
</dbReference>
<keyword evidence="8" id="KW-1185">Reference proteome</keyword>
<name>A0A3B6VRF6_BRAHO</name>
<evidence type="ECO:0000256" key="2">
    <source>
        <dbReference type="ARBA" id="ARBA00029447"/>
    </source>
</evidence>
<dbReference type="PANTHER" id="PTHR43531:SF11">
    <property type="entry name" value="METHYL-ACCEPTING CHEMOTAXIS PROTEIN 3"/>
    <property type="match status" value="1"/>
</dbReference>
<dbReference type="RefSeq" id="WP_028331338.1">
    <property type="nucleotide sequence ID" value="NZ_CP015910.2"/>
</dbReference>
<dbReference type="InterPro" id="IPR029151">
    <property type="entry name" value="Sensor-like_sf"/>
</dbReference>
<feature type="transmembrane region" description="Helical" evidence="5">
    <location>
        <begin position="6"/>
        <end position="28"/>
    </location>
</feature>
<reference evidence="8" key="1">
    <citation type="journal article" date="2016" name="Genome Announc.">
        <title>Complete Genome Sequence of Brachyspira hyodysenteriae Type Strain B78 (ATCC 27164).</title>
        <authorList>
            <person name="Mirajkar N.S."/>
            <person name="Johnson T.J."/>
            <person name="Gebhart C.J."/>
        </authorList>
    </citation>
    <scope>NUCLEOTIDE SEQUENCE [LARGE SCALE GENOMIC DNA]</scope>
    <source>
        <strain evidence="8">B78</strain>
    </source>
</reference>
<dbReference type="EMBL" id="CP015910">
    <property type="protein sequence ID" value="ANN63501.1"/>
    <property type="molecule type" value="Genomic_DNA"/>
</dbReference>
<dbReference type="SMART" id="SM00283">
    <property type="entry name" value="MA"/>
    <property type="match status" value="1"/>
</dbReference>
<dbReference type="Proteomes" id="UP000092328">
    <property type="component" value="Chromosome"/>
</dbReference>
<evidence type="ECO:0000256" key="3">
    <source>
        <dbReference type="PROSITE-ProRule" id="PRU00284"/>
    </source>
</evidence>
<reference evidence="8" key="2">
    <citation type="journal article" date="2017" name="Genome Announc.">
        <title>Correction for Mirajkar et al., Complete Genome Sequence of Brachyspira hyodysenteriae Type Strain B78 (ATCC 27164).</title>
        <authorList>
            <person name="Mirajkar N.S."/>
            <person name="Johnson T.J."/>
            <person name="Gebhart C.J."/>
        </authorList>
    </citation>
    <scope>NUCLEOTIDE SEQUENCE [LARGE SCALE GENOMIC DNA]</scope>
    <source>
        <strain evidence="8">B78</strain>
    </source>
</reference>
<comment type="similarity">
    <text evidence="2">Belongs to the methyl-accepting chemotaxis (MCP) protein family.</text>
</comment>
<dbReference type="KEGG" id="bhd:BHYOB78_06365"/>
<feature type="domain" description="Methyl-accepting transducer" evidence="6">
    <location>
        <begin position="356"/>
        <end position="585"/>
    </location>
</feature>
<dbReference type="Pfam" id="PF22673">
    <property type="entry name" value="MCP-like_PDC_1"/>
    <property type="match status" value="1"/>
</dbReference>
<evidence type="ECO:0000256" key="4">
    <source>
        <dbReference type="SAM" id="MobiDB-lite"/>
    </source>
</evidence>
<dbReference type="SUPFAM" id="SSF58104">
    <property type="entry name" value="Methyl-accepting chemotaxis protein (MCP) signaling domain"/>
    <property type="match status" value="1"/>
</dbReference>
<evidence type="ECO:0000313" key="8">
    <source>
        <dbReference type="Proteomes" id="UP000092328"/>
    </source>
</evidence>
<proteinExistence type="inferred from homology"/>
<keyword evidence="5" id="KW-1133">Transmembrane helix</keyword>
<dbReference type="GO" id="GO:0004888">
    <property type="term" value="F:transmembrane signaling receptor activity"/>
    <property type="evidence" value="ECO:0007669"/>
    <property type="project" value="TreeGrafter"/>
</dbReference>
<evidence type="ECO:0000256" key="5">
    <source>
        <dbReference type="SAM" id="Phobius"/>
    </source>
</evidence>
<keyword evidence="1" id="KW-0145">Chemotaxis</keyword>
<evidence type="ECO:0000256" key="1">
    <source>
        <dbReference type="ARBA" id="ARBA00022500"/>
    </source>
</evidence>
<dbReference type="InterPro" id="IPR051310">
    <property type="entry name" value="MCP_chemotaxis"/>
</dbReference>
<keyword evidence="3" id="KW-0807">Transducer</keyword>
<dbReference type="PROSITE" id="PS50111">
    <property type="entry name" value="CHEMOTAXIS_TRANSDUC_2"/>
    <property type="match status" value="1"/>
</dbReference>
<dbReference type="GO" id="GO:0005886">
    <property type="term" value="C:plasma membrane"/>
    <property type="evidence" value="ECO:0007669"/>
    <property type="project" value="TreeGrafter"/>
</dbReference>
<sequence>MKNDLIIKFLAPFIIFLTIVLISVYFIYKPIYRNQFLNSSMSQAMNVDIVAENYLNDIKNDILLLSKSLEISSDYYYFGKFITNVQNTYKNYLSIYFGETISYSKGGMFINTLVVHPRTYDHVSRGWYQDALKTKDIVISAPYVDAASGKIAITFSKAVYTNSNLMGVLGIDFDNMEDLILKAKKYSDYNFYLVYLDGTYVTHNNKDYILNKDITLFNDPIFEEFKDSFSSIDYKIGLVKDEWFFIKRIQDTPFFLVFKNSAKEFYNNFNKIMLSFLIIIVILILLELLLVSKIAIPLSKNLNNAINTIFLMKDGNFNNKFEENELNKSGVAGQLNNSINDMQSSINNLVSQLKLNIQAINNASNEISSGIDNLSNRTSSEAAVVEEISASVESLFSAISSTAKNCQLARDMSYEVTQSANKGFQSVSEITNNMGEIYESSKEISNISKVIQNIAFQTNILALNAAVEAARAGDQGRGFAVVASEIRSLAQNVNEAAVNITNIIDTTVSKIDIGNDSAKNSLNILSEIEKSTNDVLEILVNIASSVNEEEDSVKQIGSSMNELNNITQENSSLASQSSDLGRDIANSTNNLQQ</sequence>
<feature type="region of interest" description="Disordered" evidence="4">
    <location>
        <begin position="569"/>
        <end position="593"/>
    </location>
</feature>
<dbReference type="GO" id="GO:0006935">
    <property type="term" value="P:chemotaxis"/>
    <property type="evidence" value="ECO:0007669"/>
    <property type="project" value="UniProtKB-KW"/>
</dbReference>
<dbReference type="Gene3D" id="1.10.287.950">
    <property type="entry name" value="Methyl-accepting chemotaxis protein"/>
    <property type="match status" value="1"/>
</dbReference>
<keyword evidence="5" id="KW-0472">Membrane</keyword>
<gene>
    <name evidence="7" type="ORF">BHYOB78_06365</name>
</gene>
<dbReference type="PANTHER" id="PTHR43531">
    <property type="entry name" value="PROTEIN ICFG"/>
    <property type="match status" value="1"/>
</dbReference>
<dbReference type="Pfam" id="PF00015">
    <property type="entry name" value="MCPsignal"/>
    <property type="match status" value="1"/>
</dbReference>
<dbReference type="Gene3D" id="3.30.450.20">
    <property type="entry name" value="PAS domain"/>
    <property type="match status" value="2"/>
</dbReference>
<keyword evidence="5" id="KW-0812">Transmembrane</keyword>
<dbReference type="InterPro" id="IPR004089">
    <property type="entry name" value="MCPsignal_dom"/>
</dbReference>
<accession>A0A3B6VRF6</accession>
<dbReference type="SUPFAM" id="SSF103190">
    <property type="entry name" value="Sensory domain-like"/>
    <property type="match status" value="1"/>
</dbReference>
<protein>
    <submittedName>
        <fullName evidence="7">Chemotaxis protein</fullName>
    </submittedName>
</protein>
<dbReference type="CDD" id="cd18774">
    <property type="entry name" value="PDC2_HK_sensor"/>
    <property type="match status" value="1"/>
</dbReference>
<dbReference type="OrthoDB" id="334703at2"/>
<evidence type="ECO:0000313" key="7">
    <source>
        <dbReference type="EMBL" id="ANN63501.1"/>
    </source>
</evidence>
<feature type="transmembrane region" description="Helical" evidence="5">
    <location>
        <begin position="272"/>
        <end position="291"/>
    </location>
</feature>
<dbReference type="CDD" id="cd12913">
    <property type="entry name" value="PDC1_MCP_like"/>
    <property type="match status" value="1"/>
</dbReference>
<evidence type="ECO:0000259" key="6">
    <source>
        <dbReference type="PROSITE" id="PS50111"/>
    </source>
</evidence>
<organism evidence="7 8">
    <name type="scientific">Brachyspira hyodysenteriae ATCC 27164</name>
    <dbReference type="NCBI Taxonomy" id="1266923"/>
    <lineage>
        <taxon>Bacteria</taxon>
        <taxon>Pseudomonadati</taxon>
        <taxon>Spirochaetota</taxon>
        <taxon>Spirochaetia</taxon>
        <taxon>Brachyspirales</taxon>
        <taxon>Brachyspiraceae</taxon>
        <taxon>Brachyspira</taxon>
    </lineage>
</organism>
<dbReference type="GO" id="GO:0007165">
    <property type="term" value="P:signal transduction"/>
    <property type="evidence" value="ECO:0007669"/>
    <property type="project" value="UniProtKB-KW"/>
</dbReference>
<dbReference type="AlphaFoldDB" id="A0A3B6VRF6"/>